<dbReference type="RefSeq" id="WP_130422364.1">
    <property type="nucleotide sequence ID" value="NZ_SHKW01000001.1"/>
</dbReference>
<organism evidence="2 3">
    <name type="scientific">Edaphobacter modestus</name>
    <dbReference type="NCBI Taxonomy" id="388466"/>
    <lineage>
        <taxon>Bacteria</taxon>
        <taxon>Pseudomonadati</taxon>
        <taxon>Acidobacteriota</taxon>
        <taxon>Terriglobia</taxon>
        <taxon>Terriglobales</taxon>
        <taxon>Acidobacteriaceae</taxon>
        <taxon>Edaphobacter</taxon>
    </lineage>
</organism>
<gene>
    <name evidence="2" type="ORF">BDD14_5336</name>
</gene>
<reference evidence="2 3" key="1">
    <citation type="submission" date="2019-02" db="EMBL/GenBank/DDBJ databases">
        <title>Genomic Encyclopedia of Archaeal and Bacterial Type Strains, Phase II (KMG-II): from individual species to whole genera.</title>
        <authorList>
            <person name="Goeker M."/>
        </authorList>
    </citation>
    <scope>NUCLEOTIDE SEQUENCE [LARGE SCALE GENOMIC DNA]</scope>
    <source>
        <strain evidence="2 3">DSM 18101</strain>
    </source>
</reference>
<comment type="caution">
    <text evidence="2">The sequence shown here is derived from an EMBL/GenBank/DDBJ whole genome shotgun (WGS) entry which is preliminary data.</text>
</comment>
<protein>
    <submittedName>
        <fullName evidence="2">Nicotinamidase-related amidase</fullName>
    </submittedName>
</protein>
<dbReference type="OrthoDB" id="9789777at2"/>
<dbReference type="InterPro" id="IPR053152">
    <property type="entry name" value="Hydrolase_YcaC-like"/>
</dbReference>
<dbReference type="Proteomes" id="UP000292958">
    <property type="component" value="Unassembled WGS sequence"/>
</dbReference>
<evidence type="ECO:0000313" key="2">
    <source>
        <dbReference type="EMBL" id="RZU43652.1"/>
    </source>
</evidence>
<dbReference type="Gene3D" id="3.40.50.850">
    <property type="entry name" value="Isochorismatase-like"/>
    <property type="match status" value="1"/>
</dbReference>
<evidence type="ECO:0000313" key="3">
    <source>
        <dbReference type="Proteomes" id="UP000292958"/>
    </source>
</evidence>
<dbReference type="InterPro" id="IPR000868">
    <property type="entry name" value="Isochorismatase-like_dom"/>
</dbReference>
<keyword evidence="3" id="KW-1185">Reference proteome</keyword>
<proteinExistence type="predicted"/>
<evidence type="ECO:0000259" key="1">
    <source>
        <dbReference type="Pfam" id="PF00857"/>
    </source>
</evidence>
<name>A0A4Q7Z062_9BACT</name>
<dbReference type="SUPFAM" id="SSF52499">
    <property type="entry name" value="Isochorismatase-like hydrolases"/>
    <property type="match status" value="1"/>
</dbReference>
<dbReference type="InterPro" id="IPR036380">
    <property type="entry name" value="Isochorismatase-like_sf"/>
</dbReference>
<dbReference type="PANTHER" id="PTHR43559:SF1">
    <property type="entry name" value="HYDROLASE"/>
    <property type="match status" value="1"/>
</dbReference>
<accession>A0A4Q7Z062</accession>
<sequence length="196" mass="20436">MLDKTLAWDQLSSETAQVLFCDLQTDIVKHSETTPARALSSAAGALLQLAKLFSLPTIISVVPDGNNPPQVIAELSGIGGFAPEMLRATASLFGDAATTQAIARSDRKVLIVAGFMMEAVVLNTVLDGLALGYEVLVAVDACGSPCARTEQAVLHQMESAGAITTSVVSIGTKLSPDFSTDLGKQMFEIVQGIKAA</sequence>
<dbReference type="AlphaFoldDB" id="A0A4Q7Z062"/>
<dbReference type="Pfam" id="PF00857">
    <property type="entry name" value="Isochorismatase"/>
    <property type="match status" value="1"/>
</dbReference>
<dbReference type="PANTHER" id="PTHR43559">
    <property type="entry name" value="HYDROLASE YCAC-RELATED"/>
    <property type="match status" value="1"/>
</dbReference>
<feature type="domain" description="Isochorismatase-like" evidence="1">
    <location>
        <begin position="18"/>
        <end position="166"/>
    </location>
</feature>
<dbReference type="EMBL" id="SHKW01000001">
    <property type="protein sequence ID" value="RZU43652.1"/>
    <property type="molecule type" value="Genomic_DNA"/>
</dbReference>